<reference evidence="2" key="1">
    <citation type="journal article" date="2022" name="bioRxiv">
        <title>Sequencing and chromosome-scale assembly of the giantPleurodeles waltlgenome.</title>
        <authorList>
            <person name="Brown T."/>
            <person name="Elewa A."/>
            <person name="Iarovenko S."/>
            <person name="Subramanian E."/>
            <person name="Araus A.J."/>
            <person name="Petzold A."/>
            <person name="Susuki M."/>
            <person name="Suzuki K.-i.T."/>
            <person name="Hayashi T."/>
            <person name="Toyoda A."/>
            <person name="Oliveira C."/>
            <person name="Osipova E."/>
            <person name="Leigh N.D."/>
            <person name="Simon A."/>
            <person name="Yun M.H."/>
        </authorList>
    </citation>
    <scope>NUCLEOTIDE SEQUENCE</scope>
    <source>
        <strain evidence="2">20211129_DDA</strain>
        <tissue evidence="2">Liver</tissue>
    </source>
</reference>
<evidence type="ECO:0000256" key="1">
    <source>
        <dbReference type="SAM" id="MobiDB-lite"/>
    </source>
</evidence>
<dbReference type="Gene3D" id="1.20.5.1700">
    <property type="match status" value="1"/>
</dbReference>
<keyword evidence="3" id="KW-1185">Reference proteome</keyword>
<feature type="region of interest" description="Disordered" evidence="1">
    <location>
        <begin position="33"/>
        <end position="56"/>
    </location>
</feature>
<feature type="compositionally biased region" description="Basic and acidic residues" evidence="1">
    <location>
        <begin position="33"/>
        <end position="54"/>
    </location>
</feature>
<dbReference type="AlphaFoldDB" id="A0AAV7NCJ7"/>
<name>A0AAV7NCJ7_PLEWA</name>
<gene>
    <name evidence="2" type="ORF">NDU88_001429</name>
</gene>
<proteinExistence type="predicted"/>
<comment type="caution">
    <text evidence="2">The sequence shown here is derived from an EMBL/GenBank/DDBJ whole genome shotgun (WGS) entry which is preliminary data.</text>
</comment>
<evidence type="ECO:0000313" key="2">
    <source>
        <dbReference type="EMBL" id="KAJ1113174.1"/>
    </source>
</evidence>
<feature type="region of interest" description="Disordered" evidence="1">
    <location>
        <begin position="73"/>
        <end position="104"/>
    </location>
</feature>
<dbReference type="Proteomes" id="UP001066276">
    <property type="component" value="Chromosome 8"/>
</dbReference>
<sequence length="104" mass="12021">MPVTRSFLEALFALLRDKLQTLKKDLSDDLKEVCHNPDDLEDRVSSLEDHKTSQDEEIEQLQQEIIRLQDQHPDLQANGEDLENRSWRNNIQIKQVPSGAEGLT</sequence>
<dbReference type="EMBL" id="JANPWB010000012">
    <property type="protein sequence ID" value="KAJ1113174.1"/>
    <property type="molecule type" value="Genomic_DNA"/>
</dbReference>
<protein>
    <submittedName>
        <fullName evidence="2">Uncharacterized protein</fullName>
    </submittedName>
</protein>
<accession>A0AAV7NCJ7</accession>
<evidence type="ECO:0000313" key="3">
    <source>
        <dbReference type="Proteomes" id="UP001066276"/>
    </source>
</evidence>
<organism evidence="2 3">
    <name type="scientific">Pleurodeles waltl</name>
    <name type="common">Iberian ribbed newt</name>
    <dbReference type="NCBI Taxonomy" id="8319"/>
    <lineage>
        <taxon>Eukaryota</taxon>
        <taxon>Metazoa</taxon>
        <taxon>Chordata</taxon>
        <taxon>Craniata</taxon>
        <taxon>Vertebrata</taxon>
        <taxon>Euteleostomi</taxon>
        <taxon>Amphibia</taxon>
        <taxon>Batrachia</taxon>
        <taxon>Caudata</taxon>
        <taxon>Salamandroidea</taxon>
        <taxon>Salamandridae</taxon>
        <taxon>Pleurodelinae</taxon>
        <taxon>Pleurodeles</taxon>
    </lineage>
</organism>